<evidence type="ECO:0000313" key="3">
    <source>
        <dbReference type="EMBL" id="OHT02951.1"/>
    </source>
</evidence>
<feature type="compositionally biased region" description="Low complexity" evidence="1">
    <location>
        <begin position="30"/>
        <end position="49"/>
    </location>
</feature>
<keyword evidence="2" id="KW-0472">Membrane</keyword>
<comment type="caution">
    <text evidence="3">The sequence shown here is derived from an EMBL/GenBank/DDBJ whole genome shotgun (WGS) entry which is preliminary data.</text>
</comment>
<keyword evidence="2" id="KW-0812">Transmembrane</keyword>
<keyword evidence="2" id="KW-1133">Transmembrane helix</keyword>
<feature type="compositionally biased region" description="Acidic residues" evidence="1">
    <location>
        <begin position="114"/>
        <end position="125"/>
    </location>
</feature>
<evidence type="ECO:0000256" key="1">
    <source>
        <dbReference type="SAM" id="MobiDB-lite"/>
    </source>
</evidence>
<feature type="transmembrane region" description="Helical" evidence="2">
    <location>
        <begin position="281"/>
        <end position="300"/>
    </location>
</feature>
<feature type="transmembrane region" description="Helical" evidence="2">
    <location>
        <begin position="177"/>
        <end position="200"/>
    </location>
</feature>
<dbReference type="Proteomes" id="UP000179807">
    <property type="component" value="Unassembled WGS sequence"/>
</dbReference>
<dbReference type="VEuPathDB" id="TrichDB:TRFO_29829"/>
<dbReference type="EMBL" id="MLAK01000847">
    <property type="protein sequence ID" value="OHT02951.1"/>
    <property type="molecule type" value="Genomic_DNA"/>
</dbReference>
<keyword evidence="4" id="KW-1185">Reference proteome</keyword>
<gene>
    <name evidence="3" type="ORF">TRFO_29829</name>
</gene>
<feature type="transmembrane region" description="Helical" evidence="2">
    <location>
        <begin position="149"/>
        <end position="165"/>
    </location>
</feature>
<protein>
    <submittedName>
        <fullName evidence="3">Uncharacterized protein</fullName>
    </submittedName>
</protein>
<dbReference type="AlphaFoldDB" id="A0A1J4JUW6"/>
<feature type="region of interest" description="Disordered" evidence="1">
    <location>
        <begin position="30"/>
        <end position="125"/>
    </location>
</feature>
<accession>A0A1J4JUW6</accession>
<dbReference type="GeneID" id="94841708"/>
<feature type="transmembrane region" description="Helical" evidence="2">
    <location>
        <begin position="258"/>
        <end position="275"/>
    </location>
</feature>
<feature type="compositionally biased region" description="Polar residues" evidence="1">
    <location>
        <begin position="50"/>
        <end position="90"/>
    </location>
</feature>
<dbReference type="RefSeq" id="XP_068356087.1">
    <property type="nucleotide sequence ID" value="XM_068507004.1"/>
</dbReference>
<name>A0A1J4JUW6_9EUKA</name>
<reference evidence="3" key="1">
    <citation type="submission" date="2016-10" db="EMBL/GenBank/DDBJ databases">
        <authorList>
            <person name="Benchimol M."/>
            <person name="Almeida L.G."/>
            <person name="Vasconcelos A.T."/>
            <person name="Perreira-Neves A."/>
            <person name="Rosa I.A."/>
            <person name="Tasca T."/>
            <person name="Bogo M.R."/>
            <person name="de Souza W."/>
        </authorList>
    </citation>
    <scope>NUCLEOTIDE SEQUENCE [LARGE SCALE GENOMIC DNA]</scope>
    <source>
        <strain evidence="3">K</strain>
    </source>
</reference>
<organism evidence="3 4">
    <name type="scientific">Tritrichomonas foetus</name>
    <dbReference type="NCBI Taxonomy" id="1144522"/>
    <lineage>
        <taxon>Eukaryota</taxon>
        <taxon>Metamonada</taxon>
        <taxon>Parabasalia</taxon>
        <taxon>Tritrichomonadida</taxon>
        <taxon>Tritrichomonadidae</taxon>
        <taxon>Tritrichomonas</taxon>
    </lineage>
</organism>
<evidence type="ECO:0000313" key="4">
    <source>
        <dbReference type="Proteomes" id="UP000179807"/>
    </source>
</evidence>
<proteinExistence type="predicted"/>
<evidence type="ECO:0000256" key="2">
    <source>
        <dbReference type="SAM" id="Phobius"/>
    </source>
</evidence>
<sequence>MVVNHSYFSDNISGPFDLEVGMPGKRFASPVSSPNFSSSMPESSSAFLSRVQSNQQPNIPENYPTQPQPRSSSQALSSQENLESQPNTRNTETKETQQNHSPKKIQPTNKFDPDSLDSSEEEENSEIVEKVYETPIIEGILFLMNKISLPKYGLLFSLFSILTTFSKSQSCDFLSTYIPVCFFQILALLILNYTNILNFFKETFNPPTKLQMDDQKSKLNEKEAESAANRKKIQIALRFFFEKLKTFLIDLKQMKMRVLRQFFLSIFGILFVYTFTNQNYLPSVLFSILIFLLPFCALDFHDTLISYIKGSQI</sequence>